<organism evidence="1 2">
    <name type="scientific">Synechocystis sp. (strain ATCC 27184 / PCC 6803 / Kazusa)</name>
    <dbReference type="NCBI Taxonomy" id="1111708"/>
    <lineage>
        <taxon>Bacteria</taxon>
        <taxon>Bacillati</taxon>
        <taxon>Cyanobacteriota</taxon>
        <taxon>Cyanophyceae</taxon>
        <taxon>Synechococcales</taxon>
        <taxon>Merismopediaceae</taxon>
        <taxon>Synechocystis</taxon>
    </lineage>
</organism>
<reference evidence="1 2" key="1">
    <citation type="journal article" date="2003" name="DNA Res.">
        <title>Structural analysis of four large plasmids harboring in a unicellular cyanobacterium, Synechocystis sp. PCC 6803.</title>
        <authorList>
            <person name="Kaneko T."/>
            <person name="Nakamura Y."/>
            <person name="Sasamoto S."/>
            <person name="Watanabe A."/>
            <person name="Kohara M."/>
            <person name="Matsumoto M."/>
            <person name="Shimpo S."/>
            <person name="Yamada M."/>
            <person name="Tabata S."/>
        </authorList>
    </citation>
    <scope>NUCLEOTIDE SEQUENCE [LARGE SCALE GENOMIC DNA]</scope>
    <source>
        <strain evidence="2">ATCC 27184 / PCC 6803 / Kazusa</strain>
    </source>
</reference>
<protein>
    <submittedName>
        <fullName evidence="1">Uncharacterized protein</fullName>
    </submittedName>
</protein>
<dbReference type="EnsemblBacteria" id="BAD02001">
    <property type="protein sequence ID" value="BAD02001"/>
    <property type="gene ID" value="BAD02001"/>
</dbReference>
<evidence type="ECO:0000313" key="1">
    <source>
        <dbReference type="EMBL" id="BAD02001.1"/>
    </source>
</evidence>
<geneLocation type="plasmid" evidence="1 2">
    <name>pSYSA</name>
</geneLocation>
<gene>
    <name evidence="1" type="ordered locus">slr7099</name>
</gene>
<dbReference type="Proteomes" id="UP000001425">
    <property type="component" value="Plasmid pSYSA"/>
</dbReference>
<dbReference type="InParanoid" id="Q6ZE99"/>
<keyword evidence="1" id="KW-0614">Plasmid</keyword>
<proteinExistence type="predicted"/>
<dbReference type="EMBL" id="AP004311">
    <property type="protein sequence ID" value="BAD02001.1"/>
    <property type="molecule type" value="Genomic_DNA"/>
</dbReference>
<name>Q6ZE99_SYNY3</name>
<evidence type="ECO:0000313" key="2">
    <source>
        <dbReference type="Proteomes" id="UP000001425"/>
    </source>
</evidence>
<keyword evidence="2" id="KW-1185">Reference proteome</keyword>
<dbReference type="KEGG" id="syn:slr7099"/>
<dbReference type="AlphaFoldDB" id="Q6ZE99"/>
<sequence length="196" mass="22398">MTDFKALIESKLSSLLGKEIKVTDKAKECLQRLAESEQNFYSWHLKLLSIIFDVSPEIWDILKEVDEGFNNFNYAVLDAQVRDYFVKNESTPTVICDQISDFDDFLATLFFKAANTGGLGVVYTSPPPSKAEIIQDTITIDHLVGMLFYVLYAGYYESDLAVALLIMNNFDIAFGRNNRRYLDELENIMTKTELRS</sequence>
<accession>Q6ZE99</accession>